<proteinExistence type="predicted"/>
<keyword evidence="3" id="KW-1185">Reference proteome</keyword>
<evidence type="ECO:0000256" key="1">
    <source>
        <dbReference type="SAM" id="MobiDB-lite"/>
    </source>
</evidence>
<gene>
    <name evidence="2" type="ORF">C6P46_004620</name>
</gene>
<dbReference type="AlphaFoldDB" id="A0A9P7B6A8"/>
<name>A0A9P7B6A8_RHOMI</name>
<dbReference type="EMBL" id="PUHQ01000044">
    <property type="protein sequence ID" value="KAG0660438.1"/>
    <property type="molecule type" value="Genomic_DNA"/>
</dbReference>
<protein>
    <submittedName>
        <fullName evidence="2">Uncharacterized protein</fullName>
    </submittedName>
</protein>
<reference evidence="2 3" key="1">
    <citation type="submission" date="2020-11" db="EMBL/GenBank/DDBJ databases">
        <title>Kefir isolates.</title>
        <authorList>
            <person name="Marcisauskas S."/>
            <person name="Kim Y."/>
            <person name="Blasche S."/>
        </authorList>
    </citation>
    <scope>NUCLEOTIDE SEQUENCE [LARGE SCALE GENOMIC DNA]</scope>
    <source>
        <strain evidence="2 3">KR</strain>
    </source>
</reference>
<feature type="region of interest" description="Disordered" evidence="1">
    <location>
        <begin position="46"/>
        <end position="70"/>
    </location>
</feature>
<evidence type="ECO:0000313" key="3">
    <source>
        <dbReference type="Proteomes" id="UP000777482"/>
    </source>
</evidence>
<accession>A0A9P7B6A8</accession>
<dbReference type="Proteomes" id="UP000777482">
    <property type="component" value="Unassembled WGS sequence"/>
</dbReference>
<sequence length="205" mass="22339">MRKLSSYSNKVLGQLSDLALRQLVDQTLEAIAAEGTVTETAKTATKTIATETTTPVSAPVPDSAGAQQTQAQPMKTAISQTVQATTPTAAASEIAAPERRSPTRRAFVRMHGQLNGNRLHRSETTEQKRCAMMSLQLGECVDADVLNHQVRLLIDALDPEHATFFILGPSFGITLADNQYHPQGIDPFQTEMILLLEEEVLETRV</sequence>
<comment type="caution">
    <text evidence="2">The sequence shown here is derived from an EMBL/GenBank/DDBJ whole genome shotgun (WGS) entry which is preliminary data.</text>
</comment>
<organism evidence="2 3">
    <name type="scientific">Rhodotorula mucilaginosa</name>
    <name type="common">Yeast</name>
    <name type="synonym">Rhodotorula rubra</name>
    <dbReference type="NCBI Taxonomy" id="5537"/>
    <lineage>
        <taxon>Eukaryota</taxon>
        <taxon>Fungi</taxon>
        <taxon>Dikarya</taxon>
        <taxon>Basidiomycota</taxon>
        <taxon>Pucciniomycotina</taxon>
        <taxon>Microbotryomycetes</taxon>
        <taxon>Sporidiobolales</taxon>
        <taxon>Sporidiobolaceae</taxon>
        <taxon>Rhodotorula</taxon>
    </lineage>
</organism>
<evidence type="ECO:0000313" key="2">
    <source>
        <dbReference type="EMBL" id="KAG0660438.1"/>
    </source>
</evidence>